<feature type="transmembrane region" description="Helical" evidence="7">
    <location>
        <begin position="221"/>
        <end position="241"/>
    </location>
</feature>
<dbReference type="GO" id="GO:0005886">
    <property type="term" value="C:plasma membrane"/>
    <property type="evidence" value="ECO:0007669"/>
    <property type="project" value="UniProtKB-SubCell"/>
</dbReference>
<comment type="similarity">
    <text evidence="7">Belongs to the binding-protein-dependent transport system permease family.</text>
</comment>
<feature type="transmembrane region" description="Helical" evidence="7">
    <location>
        <begin position="12"/>
        <end position="30"/>
    </location>
</feature>
<evidence type="ECO:0000256" key="1">
    <source>
        <dbReference type="ARBA" id="ARBA00004651"/>
    </source>
</evidence>
<reference evidence="9" key="2">
    <citation type="submission" date="2021-09" db="EMBL/GenBank/DDBJ databases">
        <authorList>
            <person name="Gilroy R."/>
        </authorList>
    </citation>
    <scope>NUCLEOTIDE SEQUENCE</scope>
    <source>
        <strain evidence="9">ChiBcec21-2208</strain>
    </source>
</reference>
<dbReference type="AlphaFoldDB" id="A0A921II03"/>
<evidence type="ECO:0000313" key="9">
    <source>
        <dbReference type="EMBL" id="HJG27451.1"/>
    </source>
</evidence>
<dbReference type="Pfam" id="PF00528">
    <property type="entry name" value="BPD_transp_1"/>
    <property type="match status" value="1"/>
</dbReference>
<dbReference type="InterPro" id="IPR035906">
    <property type="entry name" value="MetI-like_sf"/>
</dbReference>
<dbReference type="PANTHER" id="PTHR30151">
    <property type="entry name" value="ALKANE SULFONATE ABC TRANSPORTER-RELATED, MEMBRANE SUBUNIT"/>
    <property type="match status" value="1"/>
</dbReference>
<dbReference type="SUPFAM" id="SSF161098">
    <property type="entry name" value="MetI-like"/>
    <property type="match status" value="1"/>
</dbReference>
<evidence type="ECO:0000256" key="4">
    <source>
        <dbReference type="ARBA" id="ARBA00022692"/>
    </source>
</evidence>
<evidence type="ECO:0000256" key="6">
    <source>
        <dbReference type="ARBA" id="ARBA00023136"/>
    </source>
</evidence>
<comment type="subcellular location">
    <subcellularLocation>
        <location evidence="1 7">Cell membrane</location>
        <topology evidence="1 7">Multi-pass membrane protein</topology>
    </subcellularLocation>
</comment>
<organism evidence="9 10">
    <name type="scientific">Subdoligranulum variabile</name>
    <dbReference type="NCBI Taxonomy" id="214851"/>
    <lineage>
        <taxon>Bacteria</taxon>
        <taxon>Bacillati</taxon>
        <taxon>Bacillota</taxon>
        <taxon>Clostridia</taxon>
        <taxon>Eubacteriales</taxon>
        <taxon>Oscillospiraceae</taxon>
        <taxon>Subdoligranulum</taxon>
    </lineage>
</organism>
<proteinExistence type="inferred from homology"/>
<reference evidence="9" key="1">
    <citation type="journal article" date="2021" name="PeerJ">
        <title>Extensive microbial diversity within the chicken gut microbiome revealed by metagenomics and culture.</title>
        <authorList>
            <person name="Gilroy R."/>
            <person name="Ravi A."/>
            <person name="Getino M."/>
            <person name="Pursley I."/>
            <person name="Horton D.L."/>
            <person name="Alikhan N.F."/>
            <person name="Baker D."/>
            <person name="Gharbi K."/>
            <person name="Hall N."/>
            <person name="Watson M."/>
            <person name="Adriaenssens E.M."/>
            <person name="Foster-Nyarko E."/>
            <person name="Jarju S."/>
            <person name="Secka A."/>
            <person name="Antonio M."/>
            <person name="Oren A."/>
            <person name="Chaudhuri R.R."/>
            <person name="La Ragione R."/>
            <person name="Hildebrand F."/>
            <person name="Pallen M.J."/>
        </authorList>
    </citation>
    <scope>NUCLEOTIDE SEQUENCE</scope>
    <source>
        <strain evidence="9">ChiBcec21-2208</strain>
    </source>
</reference>
<comment type="caution">
    <text evidence="9">The sequence shown here is derived from an EMBL/GenBank/DDBJ whole genome shotgun (WGS) entry which is preliminary data.</text>
</comment>
<evidence type="ECO:0000259" key="8">
    <source>
        <dbReference type="PROSITE" id="PS50928"/>
    </source>
</evidence>
<dbReference type="CDD" id="cd06261">
    <property type="entry name" value="TM_PBP2"/>
    <property type="match status" value="1"/>
</dbReference>
<feature type="domain" description="ABC transmembrane type-1" evidence="8">
    <location>
        <begin position="64"/>
        <end position="244"/>
    </location>
</feature>
<dbReference type="Proteomes" id="UP000782880">
    <property type="component" value="Unassembled WGS sequence"/>
</dbReference>
<keyword evidence="5 7" id="KW-1133">Transmembrane helix</keyword>
<feature type="transmembrane region" description="Helical" evidence="7">
    <location>
        <begin position="42"/>
        <end position="64"/>
    </location>
</feature>
<dbReference type="GO" id="GO:0042918">
    <property type="term" value="P:alkanesulfonate transmembrane transport"/>
    <property type="evidence" value="ECO:0007669"/>
    <property type="project" value="UniProtKB-ARBA"/>
</dbReference>
<keyword evidence="6 7" id="KW-0472">Membrane</keyword>
<dbReference type="PROSITE" id="PS50928">
    <property type="entry name" value="ABC_TM1"/>
    <property type="match status" value="1"/>
</dbReference>
<evidence type="ECO:0000256" key="5">
    <source>
        <dbReference type="ARBA" id="ARBA00022989"/>
    </source>
</evidence>
<dbReference type="PANTHER" id="PTHR30151:SF0">
    <property type="entry name" value="ABC TRANSPORTER PERMEASE PROTEIN MJ0413-RELATED"/>
    <property type="match status" value="1"/>
</dbReference>
<dbReference type="Gene3D" id="1.10.3720.10">
    <property type="entry name" value="MetI-like"/>
    <property type="match status" value="1"/>
</dbReference>
<evidence type="ECO:0000256" key="3">
    <source>
        <dbReference type="ARBA" id="ARBA00022475"/>
    </source>
</evidence>
<dbReference type="FunFam" id="1.10.3720.10:FF:000003">
    <property type="entry name" value="Aliphatic sulfonate ABC transporter permease"/>
    <property type="match status" value="1"/>
</dbReference>
<keyword evidence="3" id="KW-1003">Cell membrane</keyword>
<accession>A0A921II03</accession>
<keyword evidence="4 7" id="KW-0812">Transmembrane</keyword>
<protein>
    <submittedName>
        <fullName evidence="9">ABC transporter permease</fullName>
    </submittedName>
</protein>
<evidence type="ECO:0000256" key="7">
    <source>
        <dbReference type="RuleBase" id="RU363032"/>
    </source>
</evidence>
<dbReference type="InterPro" id="IPR000515">
    <property type="entry name" value="MetI-like"/>
</dbReference>
<feature type="transmembrane region" description="Helical" evidence="7">
    <location>
        <begin position="71"/>
        <end position="89"/>
    </location>
</feature>
<evidence type="ECO:0000256" key="2">
    <source>
        <dbReference type="ARBA" id="ARBA00022448"/>
    </source>
</evidence>
<evidence type="ECO:0000313" key="10">
    <source>
        <dbReference type="Proteomes" id="UP000782880"/>
    </source>
</evidence>
<gene>
    <name evidence="9" type="ORF">K8V20_02225</name>
</gene>
<name>A0A921II03_9FIRM</name>
<sequence length="259" mass="28373">MKKKIDVEKTVYAVAAIAFFFVAWWFLTTFTPVKETTPGPIAVLQLLVTSFYEPIGSKVILGHLLVSLRRVLVGFSVATIVGIILGIAMGTSRWAEAIFKPIFELLRPIPPIAWISLVILFFGIGETSKYILCGIGAFTNVTLNAYTGAQNVDPELIGCARMLGTSERDIFFRVILPSCTPQIFAGMQVALSTSWMAVLAAEMVGAQEGCGWMIQRGSDTLNITLVMVGMIVIGLVGMLLATLMRTIERRLCSWNIMEN</sequence>
<feature type="transmembrane region" description="Helical" evidence="7">
    <location>
        <begin position="109"/>
        <end position="125"/>
    </location>
</feature>
<keyword evidence="2 7" id="KW-0813">Transport</keyword>
<dbReference type="EMBL" id="DYVE01000061">
    <property type="protein sequence ID" value="HJG27451.1"/>
    <property type="molecule type" value="Genomic_DNA"/>
</dbReference>